<evidence type="ECO:0000313" key="4">
    <source>
        <dbReference type="Proteomes" id="UP000199050"/>
    </source>
</evidence>
<protein>
    <recommendedName>
        <fullName evidence="5">Zinc-ribbon domain-containing protein</fullName>
    </recommendedName>
</protein>
<feature type="region of interest" description="Disordered" evidence="1">
    <location>
        <begin position="42"/>
        <end position="72"/>
    </location>
</feature>
<gene>
    <name evidence="3" type="ORF">SAMN05216192_102256</name>
</gene>
<reference evidence="4" key="1">
    <citation type="submission" date="2016-10" db="EMBL/GenBank/DDBJ databases">
        <authorList>
            <person name="Varghese N."/>
            <person name="Submissions S."/>
        </authorList>
    </citation>
    <scope>NUCLEOTIDE SEQUENCE [LARGE SCALE GENOMIC DNA]</scope>
    <source>
        <strain evidence="4">CGMCC 1.11012</strain>
    </source>
</reference>
<evidence type="ECO:0000256" key="2">
    <source>
        <dbReference type="SAM" id="Phobius"/>
    </source>
</evidence>
<organism evidence="3 4">
    <name type="scientific">Paenibacillus typhae</name>
    <dbReference type="NCBI Taxonomy" id="1174501"/>
    <lineage>
        <taxon>Bacteria</taxon>
        <taxon>Bacillati</taxon>
        <taxon>Bacillota</taxon>
        <taxon>Bacilli</taxon>
        <taxon>Bacillales</taxon>
        <taxon>Paenibacillaceae</taxon>
        <taxon>Paenibacillus</taxon>
    </lineage>
</organism>
<evidence type="ECO:0000256" key="1">
    <source>
        <dbReference type="SAM" id="MobiDB-lite"/>
    </source>
</evidence>
<feature type="compositionally biased region" description="Basic and acidic residues" evidence="1">
    <location>
        <begin position="60"/>
        <end position="71"/>
    </location>
</feature>
<evidence type="ECO:0008006" key="5">
    <source>
        <dbReference type="Google" id="ProtNLM"/>
    </source>
</evidence>
<dbReference type="Proteomes" id="UP000199050">
    <property type="component" value="Unassembled WGS sequence"/>
</dbReference>
<dbReference type="EMBL" id="FNDX01000002">
    <property type="protein sequence ID" value="SDH99846.1"/>
    <property type="molecule type" value="Genomic_DNA"/>
</dbReference>
<sequence length="101" mass="11213">MGAPVFFVAFGVIFVGLAVVQGIYHFKNATGKNRMSLMDITDRNEEPDPLDTFFQQSANSDHHNHESRESDNALSYCPYCGSKVTNAAYQFCPRCGKALES</sequence>
<name>A0A1G8GZN6_9BACL</name>
<dbReference type="AlphaFoldDB" id="A0A1G8GZN6"/>
<keyword evidence="2" id="KW-0472">Membrane</keyword>
<keyword evidence="2" id="KW-1133">Transmembrane helix</keyword>
<keyword evidence="2" id="KW-0812">Transmembrane</keyword>
<accession>A0A1G8GZN6</accession>
<evidence type="ECO:0000313" key="3">
    <source>
        <dbReference type="EMBL" id="SDH99846.1"/>
    </source>
</evidence>
<feature type="transmembrane region" description="Helical" evidence="2">
    <location>
        <begin position="6"/>
        <end position="26"/>
    </location>
</feature>
<proteinExistence type="predicted"/>
<keyword evidence="4" id="KW-1185">Reference proteome</keyword>